<dbReference type="Proteomes" id="UP000185655">
    <property type="component" value="Unassembled WGS sequence"/>
</dbReference>
<name>A0A1K2HGR2_9LACT</name>
<dbReference type="STRING" id="1122154.SAMN02746068_01794"/>
<keyword evidence="4" id="KW-1185">Reference proteome</keyword>
<dbReference type="EMBL" id="JXJT01000016">
    <property type="protein sequence ID" value="PCS02381.1"/>
    <property type="molecule type" value="Genomic_DNA"/>
</dbReference>
<dbReference type="EMBL" id="FPKS01000013">
    <property type="protein sequence ID" value="SFZ76004.1"/>
    <property type="molecule type" value="Genomic_DNA"/>
</dbReference>
<protein>
    <submittedName>
        <fullName evidence="2">Uncharacterized protein</fullName>
    </submittedName>
</protein>
<accession>A0A1K2HGR2</accession>
<gene>
    <name evidence="1" type="ORF">RR45_GL000570</name>
    <name evidence="2" type="ORF">SAMN02746068_01794</name>
</gene>
<reference evidence="2 3" key="2">
    <citation type="submission" date="2016-11" db="EMBL/GenBank/DDBJ databases">
        <authorList>
            <person name="Jaros S."/>
            <person name="Januszkiewicz K."/>
            <person name="Wedrychowicz H."/>
        </authorList>
    </citation>
    <scope>NUCLEOTIDE SEQUENCE [LARGE SCALE GENOMIC DNA]</scope>
    <source>
        <strain evidence="2 3">DSM 22330</strain>
    </source>
</reference>
<organism evidence="2 3">
    <name type="scientific">Pseudolactococcus chungangensis CAU 28 = DSM 22330</name>
    <dbReference type="NCBI Taxonomy" id="1122154"/>
    <lineage>
        <taxon>Bacteria</taxon>
        <taxon>Bacillati</taxon>
        <taxon>Bacillota</taxon>
        <taxon>Bacilli</taxon>
        <taxon>Lactobacillales</taxon>
        <taxon>Streptococcaceae</taxon>
        <taxon>Pseudolactococcus</taxon>
    </lineage>
</organism>
<proteinExistence type="predicted"/>
<dbReference type="AlphaFoldDB" id="A0A1K2HGR2"/>
<reference evidence="1 4" key="1">
    <citation type="submission" date="2014-12" db="EMBL/GenBank/DDBJ databases">
        <title>Draft genome sequences of 10 type strains of Lactococcus.</title>
        <authorList>
            <person name="Sun Z."/>
            <person name="Zhong Z."/>
            <person name="Liu W."/>
            <person name="Zhang W."/>
            <person name="Zhang H."/>
        </authorList>
    </citation>
    <scope>NUCLEOTIDE SEQUENCE [LARGE SCALE GENOMIC DNA]</scope>
    <source>
        <strain evidence="1 4">DSM 22330</strain>
    </source>
</reference>
<sequence length="204" mass="23795">MDIKVIAENIEKFRSSECNTKENGRYRSWEIVFKDFDEHQDDKDYDYLARSLALYLASWGMMRGSSKLLTDYNYLIHIPAVQIILVDFPELKNYPQNEKEIDAYVRLVWKKITALKNYYSKVGISPTDTLLTKIMLGTEAATPAYDQYFRKFLKANGLAQKLGEQSLKEVWALWFKIKSDLSNEVDYPPVKLLDMAGFQYGQEN</sequence>
<dbReference type="Proteomes" id="UP000218979">
    <property type="component" value="Unassembled WGS sequence"/>
</dbReference>
<dbReference type="RefSeq" id="WP_031366974.1">
    <property type="nucleotide sequence ID" value="NZ_FPKS01000013.1"/>
</dbReference>
<evidence type="ECO:0000313" key="4">
    <source>
        <dbReference type="Proteomes" id="UP000218979"/>
    </source>
</evidence>
<evidence type="ECO:0000313" key="2">
    <source>
        <dbReference type="EMBL" id="SFZ76004.1"/>
    </source>
</evidence>
<dbReference type="OrthoDB" id="2833825at2"/>
<evidence type="ECO:0000313" key="3">
    <source>
        <dbReference type="Proteomes" id="UP000185655"/>
    </source>
</evidence>
<evidence type="ECO:0000313" key="1">
    <source>
        <dbReference type="EMBL" id="PCS02381.1"/>
    </source>
</evidence>